<dbReference type="PANTHER" id="PTHR10579">
    <property type="entry name" value="CALCIUM-ACTIVATED CHLORIDE CHANNEL REGULATOR"/>
    <property type="match status" value="1"/>
</dbReference>
<keyword evidence="5" id="KW-1185">Reference proteome</keyword>
<sequence>MSKKIQVTFEEEQQKEDLAQRVVLVLDVSGSMKSHDRLKFLKEAATRYIKDIQDSSQRLAIVTFSTKATVLHPLMPVNINTRRGFLDKIAGLRTDASTCIGCGLEKALELLNTPSEVPEGAIIILMSDGEENVRPDIKAVKPKVEKAKVTVNTVALGATADHKLEELAIATKAKAYAYQDLQGNLALELETAFIEATTAQVGTWKLHLETDSPDEIDVSVQVKSQARKDGGEPIRVTCEVGSILVGQPNEAIVYAKVTKGKQVVLNAVVHAEVTGPKVRGQPHKSTFLLLDDGRVPDNHADDGTYSGYFTKFIGKGRYAVSAHVSNQNGTRLADPLGGSGSFFSTPMLTLTTGCSFPNLTHASNTFLVASLDAASEYPIDDFIVVNTTTEDTNSTTPGVSQPVDDFQRVASGGSFQVTEDIVENQVPPGEIRDLTVVDVQPGSNGTLLVQLSWTWPGAHLTAGKASAVRIRASEDYPRLKSSFDNQTEITNANVVVGNLDPLPSGARHVVTVALPAIFATPRSDGESNWSAYLAARVINSDGLSSYTSNIAVASYTPPPITTTVATTTTTPATTTATPATTATGASATDAPNTGGFVTGKKDSQSSGVVPSLWAWILIAVAAAVVIALIVIIVSMKNSPNKRGIYHIFANRAQRHQTTTA</sequence>
<dbReference type="NCBIfam" id="NF041940">
    <property type="entry name" value="choice_anch_X"/>
    <property type="match status" value="1"/>
</dbReference>
<evidence type="ECO:0000256" key="2">
    <source>
        <dbReference type="SAM" id="Phobius"/>
    </source>
</evidence>
<organism evidence="4 5">
    <name type="scientific">Haemaphysalis longicornis</name>
    <name type="common">Bush tick</name>
    <dbReference type="NCBI Taxonomy" id="44386"/>
    <lineage>
        <taxon>Eukaryota</taxon>
        <taxon>Metazoa</taxon>
        <taxon>Ecdysozoa</taxon>
        <taxon>Arthropoda</taxon>
        <taxon>Chelicerata</taxon>
        <taxon>Arachnida</taxon>
        <taxon>Acari</taxon>
        <taxon>Parasitiformes</taxon>
        <taxon>Ixodida</taxon>
        <taxon>Ixodoidea</taxon>
        <taxon>Ixodidae</taxon>
        <taxon>Haemaphysalinae</taxon>
        <taxon>Haemaphysalis</taxon>
    </lineage>
</organism>
<dbReference type="Gene3D" id="3.40.50.410">
    <property type="entry name" value="von Willebrand factor, type A domain"/>
    <property type="match status" value="1"/>
</dbReference>
<feature type="domain" description="VWFA" evidence="3">
    <location>
        <begin position="21"/>
        <end position="197"/>
    </location>
</feature>
<dbReference type="OrthoDB" id="6506209at2759"/>
<dbReference type="InterPro" id="IPR051266">
    <property type="entry name" value="CLCR"/>
</dbReference>
<evidence type="ECO:0000256" key="1">
    <source>
        <dbReference type="SAM" id="MobiDB-lite"/>
    </source>
</evidence>
<dbReference type="InterPro" id="IPR036465">
    <property type="entry name" value="vWFA_dom_sf"/>
</dbReference>
<dbReference type="EMBL" id="JABSTR010000002">
    <property type="protein sequence ID" value="KAH9363849.1"/>
    <property type="molecule type" value="Genomic_DNA"/>
</dbReference>
<keyword evidence="2" id="KW-0472">Membrane</keyword>
<proteinExistence type="predicted"/>
<dbReference type="SUPFAM" id="SSF53300">
    <property type="entry name" value="vWA-like"/>
    <property type="match status" value="1"/>
</dbReference>
<dbReference type="AlphaFoldDB" id="A0A9J6FNL3"/>
<dbReference type="PANTHER" id="PTHR10579:SF177">
    <property type="entry name" value="CALCIUM-ACTIVATED CHLORIDE CHANNEL REGULATOR 4-LIKE PROTEIN"/>
    <property type="match status" value="1"/>
</dbReference>
<feature type="region of interest" description="Disordered" evidence="1">
    <location>
        <begin position="571"/>
        <end position="590"/>
    </location>
</feature>
<comment type="caution">
    <text evidence="4">The sequence shown here is derived from an EMBL/GenBank/DDBJ whole genome shotgun (WGS) entry which is preliminary data.</text>
</comment>
<accession>A0A9J6FNL3</accession>
<dbReference type="Proteomes" id="UP000821853">
    <property type="component" value="Chromosome 10"/>
</dbReference>
<gene>
    <name evidence="4" type="ORF">HPB48_020875</name>
</gene>
<dbReference type="GO" id="GO:0032991">
    <property type="term" value="C:protein-containing complex"/>
    <property type="evidence" value="ECO:0007669"/>
    <property type="project" value="UniProtKB-ARBA"/>
</dbReference>
<dbReference type="CDD" id="cd00198">
    <property type="entry name" value="vWFA"/>
    <property type="match status" value="1"/>
</dbReference>
<dbReference type="PROSITE" id="PS50234">
    <property type="entry name" value="VWFA"/>
    <property type="match status" value="1"/>
</dbReference>
<reference evidence="4 5" key="1">
    <citation type="journal article" date="2020" name="Cell">
        <title>Large-Scale Comparative Analyses of Tick Genomes Elucidate Their Genetic Diversity and Vector Capacities.</title>
        <authorList>
            <consortium name="Tick Genome and Microbiome Consortium (TIGMIC)"/>
            <person name="Jia N."/>
            <person name="Wang J."/>
            <person name="Shi W."/>
            <person name="Du L."/>
            <person name="Sun Y."/>
            <person name="Zhan W."/>
            <person name="Jiang J.F."/>
            <person name="Wang Q."/>
            <person name="Zhang B."/>
            <person name="Ji P."/>
            <person name="Bell-Sakyi L."/>
            <person name="Cui X.M."/>
            <person name="Yuan T.T."/>
            <person name="Jiang B.G."/>
            <person name="Yang W.F."/>
            <person name="Lam T.T."/>
            <person name="Chang Q.C."/>
            <person name="Ding S.J."/>
            <person name="Wang X.J."/>
            <person name="Zhu J.G."/>
            <person name="Ruan X.D."/>
            <person name="Zhao L."/>
            <person name="Wei J.T."/>
            <person name="Ye R.Z."/>
            <person name="Que T.C."/>
            <person name="Du C.H."/>
            <person name="Zhou Y.H."/>
            <person name="Cheng J.X."/>
            <person name="Dai P.F."/>
            <person name="Guo W.B."/>
            <person name="Han X.H."/>
            <person name="Huang E.J."/>
            <person name="Li L.F."/>
            <person name="Wei W."/>
            <person name="Gao Y.C."/>
            <person name="Liu J.Z."/>
            <person name="Shao H.Z."/>
            <person name="Wang X."/>
            <person name="Wang C.C."/>
            <person name="Yang T.C."/>
            <person name="Huo Q.B."/>
            <person name="Li W."/>
            <person name="Chen H.Y."/>
            <person name="Chen S.E."/>
            <person name="Zhou L.G."/>
            <person name="Ni X.B."/>
            <person name="Tian J.H."/>
            <person name="Sheng Y."/>
            <person name="Liu T."/>
            <person name="Pan Y.S."/>
            <person name="Xia L.Y."/>
            <person name="Li J."/>
            <person name="Zhao F."/>
            <person name="Cao W.C."/>
        </authorList>
    </citation>
    <scope>NUCLEOTIDE SEQUENCE [LARGE SCALE GENOMIC DNA]</scope>
    <source>
        <strain evidence="4">HaeL-2018</strain>
    </source>
</reference>
<dbReference type="InterPro" id="IPR002035">
    <property type="entry name" value="VWF_A"/>
</dbReference>
<keyword evidence="2" id="KW-1133">Transmembrane helix</keyword>
<evidence type="ECO:0000313" key="4">
    <source>
        <dbReference type="EMBL" id="KAH9363849.1"/>
    </source>
</evidence>
<protein>
    <recommendedName>
        <fullName evidence="3">VWFA domain-containing protein</fullName>
    </recommendedName>
</protein>
<name>A0A9J6FNL3_HAELO</name>
<evidence type="ECO:0000259" key="3">
    <source>
        <dbReference type="PROSITE" id="PS50234"/>
    </source>
</evidence>
<dbReference type="Pfam" id="PF00092">
    <property type="entry name" value="VWA"/>
    <property type="match status" value="1"/>
</dbReference>
<feature type="transmembrane region" description="Helical" evidence="2">
    <location>
        <begin position="612"/>
        <end position="633"/>
    </location>
</feature>
<keyword evidence="2" id="KW-0812">Transmembrane</keyword>
<dbReference type="VEuPathDB" id="VectorBase:HLOH_064862"/>
<dbReference type="SMART" id="SM00327">
    <property type="entry name" value="VWA"/>
    <property type="match status" value="1"/>
</dbReference>
<evidence type="ECO:0000313" key="5">
    <source>
        <dbReference type="Proteomes" id="UP000821853"/>
    </source>
</evidence>